<feature type="non-terminal residue" evidence="3">
    <location>
        <position position="113"/>
    </location>
</feature>
<reference evidence="3 4" key="1">
    <citation type="submission" date="2017-03" db="EMBL/GenBank/DDBJ databases">
        <title>WGS assembly of Porphyra umbilicalis.</title>
        <authorList>
            <person name="Brawley S.H."/>
            <person name="Blouin N.A."/>
            <person name="Ficko-Blean E."/>
            <person name="Wheeler G.L."/>
            <person name="Lohr M."/>
            <person name="Goodson H.V."/>
            <person name="Jenkins J.W."/>
            <person name="Blaby-Haas C.E."/>
            <person name="Helliwell K.E."/>
            <person name="Chan C."/>
            <person name="Marriage T."/>
            <person name="Bhattacharya D."/>
            <person name="Klein A.S."/>
            <person name="Badis Y."/>
            <person name="Brodie J."/>
            <person name="Cao Y."/>
            <person name="Collen J."/>
            <person name="Dittami S.M."/>
            <person name="Gachon C.M."/>
            <person name="Green B.R."/>
            <person name="Karpowicz S."/>
            <person name="Kim J.W."/>
            <person name="Kudahl U."/>
            <person name="Lin S."/>
            <person name="Michel G."/>
            <person name="Mittag M."/>
            <person name="Olson B.J."/>
            <person name="Pangilinan J."/>
            <person name="Peng Y."/>
            <person name="Qiu H."/>
            <person name="Shu S."/>
            <person name="Singer J.T."/>
            <person name="Smith A.G."/>
            <person name="Sprecher B.N."/>
            <person name="Wagner V."/>
            <person name="Wang W."/>
            <person name="Wang Z.-Y."/>
            <person name="Yan J."/>
            <person name="Yarish C."/>
            <person name="Zoeuner-Riek S."/>
            <person name="Zhuang Y."/>
            <person name="Zou Y."/>
            <person name="Lindquist E.A."/>
            <person name="Grimwood J."/>
            <person name="Barry K."/>
            <person name="Rokhsar D.S."/>
            <person name="Schmutz J."/>
            <person name="Stiller J.W."/>
            <person name="Grossman A.R."/>
            <person name="Prochnik S.E."/>
        </authorList>
    </citation>
    <scope>NUCLEOTIDE SEQUENCE [LARGE SCALE GENOMIC DNA]</scope>
    <source>
        <strain evidence="3">4086291</strain>
    </source>
</reference>
<dbReference type="EMBL" id="KV918765">
    <property type="protein sequence ID" value="OSX81139.1"/>
    <property type="molecule type" value="Genomic_DNA"/>
</dbReference>
<evidence type="ECO:0000313" key="4">
    <source>
        <dbReference type="Proteomes" id="UP000218209"/>
    </source>
</evidence>
<organism evidence="3 4">
    <name type="scientific">Porphyra umbilicalis</name>
    <name type="common">Purple laver</name>
    <name type="synonym">Red alga</name>
    <dbReference type="NCBI Taxonomy" id="2786"/>
    <lineage>
        <taxon>Eukaryota</taxon>
        <taxon>Rhodophyta</taxon>
        <taxon>Bangiophyceae</taxon>
        <taxon>Bangiales</taxon>
        <taxon>Bangiaceae</taxon>
        <taxon>Porphyra</taxon>
    </lineage>
</organism>
<name>A0A1X6PJU3_PORUM</name>
<dbReference type="EMBL" id="KV919242">
    <property type="protein sequence ID" value="OSX70542.1"/>
    <property type="molecule type" value="Genomic_DNA"/>
</dbReference>
<dbReference type="Proteomes" id="UP000218209">
    <property type="component" value="Unassembled WGS sequence"/>
</dbReference>
<accession>A0A1X6PJU3</accession>
<evidence type="ECO:0000313" key="3">
    <source>
        <dbReference type="EMBL" id="OSX81139.1"/>
    </source>
</evidence>
<dbReference type="EMBL" id="KV919073">
    <property type="protein sequence ID" value="OSX72273.1"/>
    <property type="molecule type" value="Genomic_DNA"/>
</dbReference>
<evidence type="ECO:0000313" key="1">
    <source>
        <dbReference type="EMBL" id="OSX70542.1"/>
    </source>
</evidence>
<sequence>MKGGPLPAARIAPLVPIKIAASSDVGSVDSTDVPPAAFVVEEADDAGPARPILEPAGMPQSVIQDAVISNEVLPPVEQFSENREDLALFAHAAAHGLTEEALADLLKLSVCKA</sequence>
<proteinExistence type="predicted"/>
<gene>
    <name evidence="3" type="ORF">BU14_0025s0021</name>
    <name evidence="2" type="ORF">BU14_0452s0018</name>
    <name evidence="1" type="ORF">BU14_0728s0008</name>
</gene>
<dbReference type="AlphaFoldDB" id="A0A1X6PJU3"/>
<keyword evidence="4" id="KW-1185">Reference proteome</keyword>
<evidence type="ECO:0000313" key="2">
    <source>
        <dbReference type="EMBL" id="OSX72273.1"/>
    </source>
</evidence>
<protein>
    <submittedName>
        <fullName evidence="3">Uncharacterized protein</fullName>
    </submittedName>
</protein>